<dbReference type="FunFam" id="3.30.200.20:FF:000530">
    <property type="entry name" value="receptor protein-tyrosine kinase CEPR1"/>
    <property type="match status" value="1"/>
</dbReference>
<gene>
    <name evidence="25" type="ORF">Nepgr_005066</name>
</gene>
<evidence type="ECO:0000256" key="17">
    <source>
        <dbReference type="ARBA" id="ARBA00023170"/>
    </source>
</evidence>
<dbReference type="SMART" id="SM00369">
    <property type="entry name" value="LRR_TYP"/>
    <property type="match status" value="7"/>
</dbReference>
<comment type="subcellular location">
    <subcellularLocation>
        <location evidence="1">Cell membrane</location>
        <topology evidence="1">Single-pass membrane protein</topology>
    </subcellularLocation>
    <subcellularLocation>
        <location evidence="2">Membrane</location>
        <topology evidence="2">Single-pass type I membrane protein</topology>
    </subcellularLocation>
</comment>
<keyword evidence="12 21" id="KW-0547">Nucleotide-binding</keyword>
<dbReference type="Pfam" id="PF00069">
    <property type="entry name" value="Pkinase"/>
    <property type="match status" value="1"/>
</dbReference>
<sequence>MALQSTCFLLLVLLLSLPQPFQATIVRQSQFFSLMEKSLLGNALFSWSAVGGNSYCNYTGISCNDQGYVTKINISGQSLLGYFPPDICSFLPELRVLDISRNKILGSFPDTITNCSLLEELRMSSLYLTGKLPDFSRMKSLRVLDLSYNLFTGDFPVSITNLSNLEVVNFNEDANFDLWELPSNISQLMKLRSMILTTCMIRGSIPPSIGNMTSLIDLELSGNYLEGQIPPEIGRLKNLRLLMLYYNELTGRIPEEFGNLTELTELDMSVNRLTGRIPESLCLLPKLHGLQLYNNSLTGAIPAALGDSKTLGILSAYDNLLTGEVPQNLGKSSNMILLDLSENNLSGQLPPYICRGGHLQYLLFLDNNLTGELPNSYAKCTSLLRFRVSNNLLEGSIPEGIFVLPNVSIIDLAFNQLTGSIPKEIGNAKNLSELFMQGNRVSGALPPEISGAANLVKIDLSNNLLAGPIPTEIGYLKKLNLLLLKGNQFNSSIPKSLSSLKSLNVLDLSDNQLTGNIPESLSELLPNSINFSNNLLSGPIPLPFIQGGQEDSFLGNPGLCVTIHPSSSDMKFRLCRQPNQQKILNRVCVTVASGVIAVVGILLFVKQWFRKEKSLIRNDETSSSLCSYEVKSFHPISFDQREIMDLMVDKNILGNGGSGTVYRIELSSGEVVAVKKLWRHKTKDSASENRLFMDKELETEVETLGCIRHKNIVKLYSYCSNYDNNLLIYEYMANGNLWDALHKGKTVLEWPVRHQIALGIAQGLAYLHHDLLPPIIHRDIKSSNILLDVDYQPKVSDFGVAKVLQARSGKDSSSTVIAGTYGYLDPDYVNSYKATTKCDVYSFGVVLMELVTGRKPVEAEFGENKNIINWVATKVKTKEGAVEVLDKRLSRLFRDEMTRVLQTALRCVARAPVPRPNMNEVVQLIIEAGPSRFDSCKSTSKTK</sequence>
<dbReference type="PANTHER" id="PTHR48053">
    <property type="entry name" value="LEUCINE RICH REPEAT FAMILY PROTEIN, EXPRESSED"/>
    <property type="match status" value="1"/>
</dbReference>
<dbReference type="InterPro" id="IPR003591">
    <property type="entry name" value="Leu-rich_rpt_typical-subtyp"/>
</dbReference>
<keyword evidence="16 22" id="KW-0472">Membrane</keyword>
<feature type="binding site" evidence="21">
    <location>
        <position position="676"/>
    </location>
    <ligand>
        <name>ATP</name>
        <dbReference type="ChEBI" id="CHEBI:30616"/>
    </ligand>
</feature>
<comment type="catalytic activity">
    <reaction evidence="20">
        <text>L-seryl-[protein] + ATP = O-phospho-L-seryl-[protein] + ADP + H(+)</text>
        <dbReference type="Rhea" id="RHEA:17989"/>
        <dbReference type="Rhea" id="RHEA-COMP:9863"/>
        <dbReference type="Rhea" id="RHEA-COMP:11604"/>
        <dbReference type="ChEBI" id="CHEBI:15378"/>
        <dbReference type="ChEBI" id="CHEBI:29999"/>
        <dbReference type="ChEBI" id="CHEBI:30616"/>
        <dbReference type="ChEBI" id="CHEBI:83421"/>
        <dbReference type="ChEBI" id="CHEBI:456216"/>
        <dbReference type="EC" id="2.7.11.1"/>
    </reaction>
</comment>
<evidence type="ECO:0000256" key="4">
    <source>
        <dbReference type="ARBA" id="ARBA00022475"/>
    </source>
</evidence>
<dbReference type="InterPro" id="IPR051716">
    <property type="entry name" value="Plant_RL_S/T_kinase"/>
</dbReference>
<evidence type="ECO:0000256" key="12">
    <source>
        <dbReference type="ARBA" id="ARBA00022741"/>
    </source>
</evidence>
<dbReference type="Proteomes" id="UP001279734">
    <property type="component" value="Unassembled WGS sequence"/>
</dbReference>
<keyword evidence="11" id="KW-0677">Repeat</keyword>
<evidence type="ECO:0000256" key="9">
    <source>
        <dbReference type="ARBA" id="ARBA00022692"/>
    </source>
</evidence>
<comment type="catalytic activity">
    <reaction evidence="19">
        <text>L-threonyl-[protein] + ATP = O-phospho-L-threonyl-[protein] + ADP + H(+)</text>
        <dbReference type="Rhea" id="RHEA:46608"/>
        <dbReference type="Rhea" id="RHEA-COMP:11060"/>
        <dbReference type="Rhea" id="RHEA-COMP:11605"/>
        <dbReference type="ChEBI" id="CHEBI:15378"/>
        <dbReference type="ChEBI" id="CHEBI:30013"/>
        <dbReference type="ChEBI" id="CHEBI:30616"/>
        <dbReference type="ChEBI" id="CHEBI:61977"/>
        <dbReference type="ChEBI" id="CHEBI:456216"/>
        <dbReference type="EC" id="2.7.11.1"/>
    </reaction>
</comment>
<evidence type="ECO:0000256" key="16">
    <source>
        <dbReference type="ARBA" id="ARBA00023136"/>
    </source>
</evidence>
<dbReference type="SUPFAM" id="SSF56112">
    <property type="entry name" value="Protein kinase-like (PK-like)"/>
    <property type="match status" value="1"/>
</dbReference>
<dbReference type="InterPro" id="IPR032675">
    <property type="entry name" value="LRR_dom_sf"/>
</dbReference>
<dbReference type="PROSITE" id="PS00107">
    <property type="entry name" value="PROTEIN_KINASE_ATP"/>
    <property type="match status" value="1"/>
</dbReference>
<evidence type="ECO:0000256" key="2">
    <source>
        <dbReference type="ARBA" id="ARBA00004479"/>
    </source>
</evidence>
<dbReference type="Pfam" id="PF23598">
    <property type="entry name" value="LRR_14"/>
    <property type="match status" value="1"/>
</dbReference>
<keyword evidence="10 23" id="KW-0732">Signal</keyword>
<feature type="transmembrane region" description="Helical" evidence="22">
    <location>
        <begin position="583"/>
        <end position="605"/>
    </location>
</feature>
<name>A0AAD3S2S4_NEPGR</name>
<evidence type="ECO:0000256" key="11">
    <source>
        <dbReference type="ARBA" id="ARBA00022737"/>
    </source>
</evidence>
<keyword evidence="14 21" id="KW-0067">ATP-binding</keyword>
<keyword evidence="26" id="KW-1185">Reference proteome</keyword>
<dbReference type="GO" id="GO:0005524">
    <property type="term" value="F:ATP binding"/>
    <property type="evidence" value="ECO:0007669"/>
    <property type="project" value="UniProtKB-UniRule"/>
</dbReference>
<keyword evidence="5" id="KW-0723">Serine/threonine-protein kinase</keyword>
<dbReference type="FunFam" id="3.80.10.10:FF:000515">
    <property type="entry name" value="Leucine-rich repeat receptor-like protein kinase"/>
    <property type="match status" value="1"/>
</dbReference>
<organism evidence="25 26">
    <name type="scientific">Nepenthes gracilis</name>
    <name type="common">Slender pitcher plant</name>
    <dbReference type="NCBI Taxonomy" id="150966"/>
    <lineage>
        <taxon>Eukaryota</taxon>
        <taxon>Viridiplantae</taxon>
        <taxon>Streptophyta</taxon>
        <taxon>Embryophyta</taxon>
        <taxon>Tracheophyta</taxon>
        <taxon>Spermatophyta</taxon>
        <taxon>Magnoliopsida</taxon>
        <taxon>eudicotyledons</taxon>
        <taxon>Gunneridae</taxon>
        <taxon>Pentapetalae</taxon>
        <taxon>Caryophyllales</taxon>
        <taxon>Nepenthaceae</taxon>
        <taxon>Nepenthes</taxon>
    </lineage>
</organism>
<dbReference type="InterPro" id="IPR000719">
    <property type="entry name" value="Prot_kinase_dom"/>
</dbReference>
<evidence type="ECO:0000256" key="23">
    <source>
        <dbReference type="SAM" id="SignalP"/>
    </source>
</evidence>
<dbReference type="SMART" id="SM00220">
    <property type="entry name" value="S_TKc"/>
    <property type="match status" value="1"/>
</dbReference>
<evidence type="ECO:0000259" key="24">
    <source>
        <dbReference type="PROSITE" id="PS50011"/>
    </source>
</evidence>
<keyword evidence="4" id="KW-1003">Cell membrane</keyword>
<dbReference type="AlphaFoldDB" id="A0AAD3S2S4"/>
<evidence type="ECO:0000313" key="26">
    <source>
        <dbReference type="Proteomes" id="UP001279734"/>
    </source>
</evidence>
<dbReference type="InterPro" id="IPR011009">
    <property type="entry name" value="Kinase-like_dom_sf"/>
</dbReference>
<keyword evidence="9 22" id="KW-0812">Transmembrane</keyword>
<proteinExistence type="predicted"/>
<evidence type="ECO:0000256" key="3">
    <source>
        <dbReference type="ARBA" id="ARBA00012513"/>
    </source>
</evidence>
<feature type="domain" description="Protein kinase" evidence="24">
    <location>
        <begin position="647"/>
        <end position="933"/>
    </location>
</feature>
<evidence type="ECO:0000256" key="8">
    <source>
        <dbReference type="ARBA" id="ARBA00022679"/>
    </source>
</evidence>
<dbReference type="Gene3D" id="3.80.10.10">
    <property type="entry name" value="Ribonuclease Inhibitor"/>
    <property type="match status" value="3"/>
</dbReference>
<dbReference type="InterPro" id="IPR001611">
    <property type="entry name" value="Leu-rich_rpt"/>
</dbReference>
<dbReference type="PRINTS" id="PR00019">
    <property type="entry name" value="LEURICHRPT"/>
</dbReference>
<evidence type="ECO:0000256" key="10">
    <source>
        <dbReference type="ARBA" id="ARBA00022729"/>
    </source>
</evidence>
<keyword evidence="18" id="KW-0325">Glycoprotein</keyword>
<dbReference type="Gene3D" id="1.10.510.10">
    <property type="entry name" value="Transferase(Phosphotransferase) domain 1"/>
    <property type="match status" value="1"/>
</dbReference>
<feature type="signal peptide" evidence="23">
    <location>
        <begin position="1"/>
        <end position="23"/>
    </location>
</feature>
<evidence type="ECO:0000256" key="22">
    <source>
        <dbReference type="SAM" id="Phobius"/>
    </source>
</evidence>
<evidence type="ECO:0000256" key="15">
    <source>
        <dbReference type="ARBA" id="ARBA00022989"/>
    </source>
</evidence>
<dbReference type="InterPro" id="IPR055414">
    <property type="entry name" value="LRR_R13L4/SHOC2-like"/>
</dbReference>
<keyword evidence="6" id="KW-0597">Phosphoprotein</keyword>
<dbReference type="PROSITE" id="PS50011">
    <property type="entry name" value="PROTEIN_KINASE_DOM"/>
    <property type="match status" value="1"/>
</dbReference>
<evidence type="ECO:0000256" key="14">
    <source>
        <dbReference type="ARBA" id="ARBA00022840"/>
    </source>
</evidence>
<comment type="caution">
    <text evidence="25">The sequence shown here is derived from an EMBL/GenBank/DDBJ whole genome shotgun (WGS) entry which is preliminary data.</text>
</comment>
<evidence type="ECO:0000256" key="7">
    <source>
        <dbReference type="ARBA" id="ARBA00022614"/>
    </source>
</evidence>
<dbReference type="SUPFAM" id="SSF52047">
    <property type="entry name" value="RNI-like"/>
    <property type="match status" value="2"/>
</dbReference>
<accession>A0AAD3S2S4</accession>
<dbReference type="GO" id="GO:0004674">
    <property type="term" value="F:protein serine/threonine kinase activity"/>
    <property type="evidence" value="ECO:0007669"/>
    <property type="project" value="UniProtKB-KW"/>
</dbReference>
<keyword evidence="8" id="KW-0808">Transferase</keyword>
<dbReference type="EMBL" id="BSYO01000004">
    <property type="protein sequence ID" value="GMH03227.1"/>
    <property type="molecule type" value="Genomic_DNA"/>
</dbReference>
<dbReference type="Pfam" id="PF00560">
    <property type="entry name" value="LRR_1"/>
    <property type="match status" value="5"/>
</dbReference>
<evidence type="ECO:0000256" key="6">
    <source>
        <dbReference type="ARBA" id="ARBA00022553"/>
    </source>
</evidence>
<dbReference type="EC" id="2.7.11.1" evidence="3"/>
<keyword evidence="15 22" id="KW-1133">Transmembrane helix</keyword>
<evidence type="ECO:0000256" key="20">
    <source>
        <dbReference type="ARBA" id="ARBA00048679"/>
    </source>
</evidence>
<evidence type="ECO:0000256" key="19">
    <source>
        <dbReference type="ARBA" id="ARBA00047899"/>
    </source>
</evidence>
<keyword evidence="7" id="KW-0433">Leucine-rich repeat</keyword>
<dbReference type="FunFam" id="3.80.10.10:FF:000330">
    <property type="entry name" value="Receptor protein-tyrosine kinase CEPR1"/>
    <property type="match status" value="1"/>
</dbReference>
<reference evidence="25" key="1">
    <citation type="submission" date="2023-05" db="EMBL/GenBank/DDBJ databases">
        <title>Nepenthes gracilis genome sequencing.</title>
        <authorList>
            <person name="Fukushima K."/>
        </authorList>
    </citation>
    <scope>NUCLEOTIDE SEQUENCE</scope>
    <source>
        <strain evidence="25">SING2019-196</strain>
    </source>
</reference>
<evidence type="ECO:0000256" key="21">
    <source>
        <dbReference type="PROSITE-ProRule" id="PRU10141"/>
    </source>
</evidence>
<dbReference type="PROSITE" id="PS00108">
    <property type="entry name" value="PROTEIN_KINASE_ST"/>
    <property type="match status" value="1"/>
</dbReference>
<dbReference type="PANTHER" id="PTHR48053:SF159">
    <property type="entry name" value="PROTEIN KINASE DOMAIN-CONTAINING PROTEIN"/>
    <property type="match status" value="1"/>
</dbReference>
<dbReference type="Gene3D" id="3.30.200.20">
    <property type="entry name" value="Phosphorylase Kinase, domain 1"/>
    <property type="match status" value="1"/>
</dbReference>
<evidence type="ECO:0000256" key="1">
    <source>
        <dbReference type="ARBA" id="ARBA00004162"/>
    </source>
</evidence>
<dbReference type="InterPro" id="IPR017441">
    <property type="entry name" value="Protein_kinase_ATP_BS"/>
</dbReference>
<dbReference type="PROSITE" id="PS51450">
    <property type="entry name" value="LRR"/>
    <property type="match status" value="1"/>
</dbReference>
<keyword evidence="17" id="KW-0675">Receptor</keyword>
<feature type="chain" id="PRO_5042231120" description="non-specific serine/threonine protein kinase" evidence="23">
    <location>
        <begin position="24"/>
        <end position="943"/>
    </location>
</feature>
<evidence type="ECO:0000313" key="25">
    <source>
        <dbReference type="EMBL" id="GMH03227.1"/>
    </source>
</evidence>
<dbReference type="FunFam" id="1.10.510.10:FF:000417">
    <property type="entry name" value="Leucine-rich repeat receptor-like protein kinase"/>
    <property type="match status" value="1"/>
</dbReference>
<keyword evidence="13" id="KW-0418">Kinase</keyword>
<dbReference type="InterPro" id="IPR008271">
    <property type="entry name" value="Ser/Thr_kinase_AS"/>
</dbReference>
<evidence type="ECO:0000256" key="5">
    <source>
        <dbReference type="ARBA" id="ARBA00022527"/>
    </source>
</evidence>
<dbReference type="GO" id="GO:0005886">
    <property type="term" value="C:plasma membrane"/>
    <property type="evidence" value="ECO:0007669"/>
    <property type="project" value="UniProtKB-SubCell"/>
</dbReference>
<evidence type="ECO:0000256" key="18">
    <source>
        <dbReference type="ARBA" id="ARBA00023180"/>
    </source>
</evidence>
<evidence type="ECO:0000256" key="13">
    <source>
        <dbReference type="ARBA" id="ARBA00022777"/>
    </source>
</evidence>
<protein>
    <recommendedName>
        <fullName evidence="3">non-specific serine/threonine protein kinase</fullName>
        <ecNumber evidence="3">2.7.11.1</ecNumber>
    </recommendedName>
</protein>